<dbReference type="Proteomes" id="UP000288216">
    <property type="component" value="Unassembled WGS sequence"/>
</dbReference>
<dbReference type="GO" id="GO:0005929">
    <property type="term" value="C:cilium"/>
    <property type="evidence" value="ECO:0007669"/>
    <property type="project" value="TreeGrafter"/>
</dbReference>
<keyword evidence="3" id="KW-1185">Reference proteome</keyword>
<protein>
    <submittedName>
        <fullName evidence="2">Uncharacterized protein</fullName>
    </submittedName>
</protein>
<feature type="repeat" description="WD" evidence="1">
    <location>
        <begin position="102"/>
        <end position="134"/>
    </location>
</feature>
<evidence type="ECO:0000313" key="2">
    <source>
        <dbReference type="EMBL" id="GCB72186.1"/>
    </source>
</evidence>
<dbReference type="AlphaFoldDB" id="A0A401PGC5"/>
<dbReference type="Gene3D" id="2.130.10.10">
    <property type="entry name" value="YVTN repeat-like/Quinoprotein amine dehydrogenase"/>
    <property type="match status" value="1"/>
</dbReference>
<dbReference type="GO" id="GO:0060271">
    <property type="term" value="P:cilium assembly"/>
    <property type="evidence" value="ECO:0007669"/>
    <property type="project" value="TreeGrafter"/>
</dbReference>
<dbReference type="OMA" id="WHTTDEV"/>
<dbReference type="Pfam" id="PF00400">
    <property type="entry name" value="WD40"/>
    <property type="match status" value="3"/>
</dbReference>
<proteinExistence type="predicted"/>
<dbReference type="STRING" id="75743.A0A401PGC5"/>
<organism evidence="2 3">
    <name type="scientific">Scyliorhinus torazame</name>
    <name type="common">Cloudy catshark</name>
    <name type="synonym">Catulus torazame</name>
    <dbReference type="NCBI Taxonomy" id="75743"/>
    <lineage>
        <taxon>Eukaryota</taxon>
        <taxon>Metazoa</taxon>
        <taxon>Chordata</taxon>
        <taxon>Craniata</taxon>
        <taxon>Vertebrata</taxon>
        <taxon>Chondrichthyes</taxon>
        <taxon>Elasmobranchii</taxon>
        <taxon>Galeomorphii</taxon>
        <taxon>Galeoidea</taxon>
        <taxon>Carcharhiniformes</taxon>
        <taxon>Scyliorhinidae</taxon>
        <taxon>Scyliorhinus</taxon>
    </lineage>
</organism>
<name>A0A401PGC5_SCYTO</name>
<dbReference type="InterPro" id="IPR015943">
    <property type="entry name" value="WD40/YVTN_repeat-like_dom_sf"/>
</dbReference>
<dbReference type="EMBL" id="BFAA01000434">
    <property type="protein sequence ID" value="GCB72186.1"/>
    <property type="molecule type" value="Genomic_DNA"/>
</dbReference>
<dbReference type="SUPFAM" id="SSF50978">
    <property type="entry name" value="WD40 repeat-like"/>
    <property type="match status" value="1"/>
</dbReference>
<accession>A0A401PGC5</accession>
<dbReference type="SMART" id="SM00320">
    <property type="entry name" value="WD40"/>
    <property type="match status" value="4"/>
</dbReference>
<dbReference type="PROSITE" id="PS50082">
    <property type="entry name" value="WD_REPEATS_2"/>
    <property type="match status" value="2"/>
</dbReference>
<comment type="caution">
    <text evidence="2">The sequence shown here is derived from an EMBL/GenBank/DDBJ whole genome shotgun (WGS) entry which is preliminary data.</text>
</comment>
<evidence type="ECO:0000313" key="3">
    <source>
        <dbReference type="Proteomes" id="UP000288216"/>
    </source>
</evidence>
<dbReference type="FunFam" id="2.130.10.10:FF:000463">
    <property type="entry name" value="intraflagellar transport protein 80 homolog"/>
    <property type="match status" value="1"/>
</dbReference>
<gene>
    <name evidence="2" type="ORF">scyTo_0001861</name>
</gene>
<dbReference type="GO" id="GO:0005813">
    <property type="term" value="C:centrosome"/>
    <property type="evidence" value="ECO:0007669"/>
    <property type="project" value="TreeGrafter"/>
</dbReference>
<dbReference type="GO" id="GO:0030992">
    <property type="term" value="C:intraciliary transport particle B"/>
    <property type="evidence" value="ECO:0007669"/>
    <property type="project" value="TreeGrafter"/>
</dbReference>
<reference evidence="2 3" key="1">
    <citation type="journal article" date="2018" name="Nat. Ecol. Evol.">
        <title>Shark genomes provide insights into elasmobranch evolution and the origin of vertebrates.</title>
        <authorList>
            <person name="Hara Y"/>
            <person name="Yamaguchi K"/>
            <person name="Onimaru K"/>
            <person name="Kadota M"/>
            <person name="Koyanagi M"/>
            <person name="Keeley SD"/>
            <person name="Tatsumi K"/>
            <person name="Tanaka K"/>
            <person name="Motone F"/>
            <person name="Kageyama Y"/>
            <person name="Nozu R"/>
            <person name="Adachi N"/>
            <person name="Nishimura O"/>
            <person name="Nakagawa R"/>
            <person name="Tanegashima C"/>
            <person name="Kiyatake I"/>
            <person name="Matsumoto R"/>
            <person name="Murakumo K"/>
            <person name="Nishida K"/>
            <person name="Terakita A"/>
            <person name="Kuratani S"/>
            <person name="Sato K"/>
            <person name="Hyodo S Kuraku.S."/>
        </authorList>
    </citation>
    <scope>NUCLEOTIDE SEQUENCE [LARGE SCALE GENOMIC DNA]</scope>
</reference>
<evidence type="ECO:0000256" key="1">
    <source>
        <dbReference type="PROSITE-ProRule" id="PRU00221"/>
    </source>
</evidence>
<dbReference type="PROSITE" id="PS50294">
    <property type="entry name" value="WD_REPEATS_REGION"/>
    <property type="match status" value="2"/>
</dbReference>
<dbReference type="PANTHER" id="PTHR24098:SF11">
    <property type="entry name" value="INTRAFLAGELLAR TRANSPORT PROTEIN 80 HOMOLOG"/>
    <property type="match status" value="1"/>
</dbReference>
<feature type="repeat" description="WD" evidence="1">
    <location>
        <begin position="184"/>
        <end position="216"/>
    </location>
</feature>
<sequence length="294" mass="33149">MRLKTSLLKEPKHKELVSCVGWTTADELYSSSDDHQILKWNLLTNETAQIVRLAEEIYPIDLHWFPKTTGGKKQMQAEIFVLTSTDGKFHLVSKTGRVEKSVEAHRGAVLAGRWNYEGTALVTVGEDGQIKIWSKTGMLRSTMVQQGTPVYSVAWGPDSDKILYTSRKQLIIKPLQPNAKVLQWKAHDGVILKIDWNAVNDLILSGGEDCKYKVWDSYGRLLYSAQAHDYPITSVAWAPDGQLFAVGSFNTLRLCDKTGGLELRGVKTMNRWFPLRFITEPVSLVSFQLLPLEI</sequence>
<dbReference type="InterPro" id="IPR036322">
    <property type="entry name" value="WD40_repeat_dom_sf"/>
</dbReference>
<keyword evidence="1" id="KW-0853">WD repeat</keyword>
<dbReference type="InterPro" id="IPR001680">
    <property type="entry name" value="WD40_rpt"/>
</dbReference>
<dbReference type="PANTHER" id="PTHR24098">
    <property type="entry name" value="OUTER SEGMENT 5"/>
    <property type="match status" value="1"/>
</dbReference>
<dbReference type="OrthoDB" id="408728at2759"/>